<organism evidence="5 6">
    <name type="scientific">Candidatus Kryptonium thompsonii</name>
    <dbReference type="NCBI Taxonomy" id="1633631"/>
    <lineage>
        <taxon>Bacteria</taxon>
        <taxon>Pseudomonadati</taxon>
        <taxon>Candidatus Kryptoniota</taxon>
        <taxon>Candidatus Kryptonium</taxon>
    </lineage>
</organism>
<accession>A0A0N7MNJ3</accession>
<accession>A0A0P1LRJ6</accession>
<accession>A0A0P1MID7</accession>
<dbReference type="PANTHER" id="PTHR46969">
    <property type="entry name" value="BIFUNCTIONAL PROTEIN HLDE"/>
    <property type="match status" value="1"/>
</dbReference>
<evidence type="ECO:0000259" key="3">
    <source>
        <dbReference type="Pfam" id="PF00294"/>
    </source>
</evidence>
<dbReference type="EMBL" id="CZVI01000063">
    <property type="protein sequence ID" value="CUS95112.1"/>
    <property type="molecule type" value="Genomic_DNA"/>
</dbReference>
<reference evidence="5 6" key="2">
    <citation type="submission" date="2015-11" db="EMBL/GenBank/DDBJ databases">
        <authorList>
            <person name="Zhang Y."/>
            <person name="Guo Z."/>
        </authorList>
    </citation>
    <scope>NUCLEOTIDE SEQUENCE [LARGE SCALE GENOMIC DNA]</scope>
    <source>
        <strain evidence="5">JGI-4</strain>
    </source>
</reference>
<dbReference type="SUPFAM" id="SSF53613">
    <property type="entry name" value="Ribokinase-like"/>
    <property type="match status" value="1"/>
</dbReference>
<dbReference type="Gene3D" id="3.40.1190.20">
    <property type="match status" value="1"/>
</dbReference>
<accession>A0A0S4MX94</accession>
<dbReference type="Pfam" id="PF00294">
    <property type="entry name" value="PfkB"/>
    <property type="match status" value="1"/>
</dbReference>
<accession>A0A0P1LCR2</accession>
<dbReference type="GO" id="GO:0005829">
    <property type="term" value="C:cytosol"/>
    <property type="evidence" value="ECO:0007669"/>
    <property type="project" value="TreeGrafter"/>
</dbReference>
<dbReference type="InterPro" id="IPR029056">
    <property type="entry name" value="Ribokinase-like"/>
</dbReference>
<dbReference type="GO" id="GO:0033786">
    <property type="term" value="F:heptose-1-phosphate adenylyltransferase activity"/>
    <property type="evidence" value="ECO:0007669"/>
    <property type="project" value="TreeGrafter"/>
</dbReference>
<dbReference type="OrthoDB" id="9802794at2"/>
<evidence type="ECO:0000313" key="6">
    <source>
        <dbReference type="Proteomes" id="UP000182011"/>
    </source>
</evidence>
<evidence type="ECO:0000256" key="1">
    <source>
        <dbReference type="ARBA" id="ARBA00022679"/>
    </source>
</evidence>
<keyword evidence="2" id="KW-0418">Kinase</keyword>
<keyword evidence="7" id="KW-1185">Reference proteome</keyword>
<sequence length="334" mass="37140">MIKFTEERLLQLFKNFENKKIAVVGDVMLDRYIWGAVNRISPEAPVPVIEVEGEDSKLGGAGNVANNIKSLGAFPLLIGVVGDDREGEILFDIMKSEGFNTGGIIVDKTRPTTVKTRVIAHNQHVVRIDRESREPINYTIQERIKEIILQHVHEIKAIIIEDYNKGVIVRNLIHDLIDIANRYGIVITVDPKFENFFEFKNVTVFKPNRKEVEDVLGRKLDSEEKVIEAGKIILERLKCKYLLLTRGEKGMTLFSKDGDIKHIPTKARKVADVSGAGDTVISTITVALASGADIIESAALANYAAGIVVEEVGVVPVDKEKLFKAALLDSRGEW</sequence>
<protein>
    <submittedName>
        <fullName evidence="5">RfaE bifunctional protein, domain I</fullName>
    </submittedName>
</protein>
<reference evidence="4 7" key="1">
    <citation type="submission" date="2015-11" db="EMBL/GenBank/DDBJ databases">
        <authorList>
            <person name="Varghese N."/>
        </authorList>
    </citation>
    <scope>NUCLEOTIDE SEQUENCE [LARGE SCALE GENOMIC DNA]</scope>
    <source>
        <strain evidence="4 7">JGI-8</strain>
    </source>
</reference>
<dbReference type="InterPro" id="IPR002173">
    <property type="entry name" value="Carboh/pur_kinase_PfkB_CS"/>
</dbReference>
<dbReference type="PANTHER" id="PTHR46969:SF1">
    <property type="entry name" value="BIFUNCTIONAL PROTEIN HLDE"/>
    <property type="match status" value="1"/>
</dbReference>
<dbReference type="GO" id="GO:0016773">
    <property type="term" value="F:phosphotransferase activity, alcohol group as acceptor"/>
    <property type="evidence" value="ECO:0007669"/>
    <property type="project" value="InterPro"/>
</dbReference>
<dbReference type="InterPro" id="IPR011913">
    <property type="entry name" value="RfaE_dom_I"/>
</dbReference>
<dbReference type="InterPro" id="IPR011611">
    <property type="entry name" value="PfkB_dom"/>
</dbReference>
<proteinExistence type="predicted"/>
<dbReference type="RefSeq" id="WP_075426293.1">
    <property type="nucleotide sequence ID" value="NZ_CZVI01000063.1"/>
</dbReference>
<evidence type="ECO:0000313" key="4">
    <source>
        <dbReference type="EMBL" id="CUS95112.1"/>
    </source>
</evidence>
<evidence type="ECO:0000313" key="5">
    <source>
        <dbReference type="EMBL" id="CUU03115.1"/>
    </source>
</evidence>
<dbReference type="NCBIfam" id="TIGR02198">
    <property type="entry name" value="rfaE_dom_I"/>
    <property type="match status" value="1"/>
</dbReference>
<dbReference type="STRING" id="1633631.GCA_001442925_00699"/>
<dbReference type="FunFam" id="3.40.1190.20:FF:000002">
    <property type="entry name" value="Bifunctional protein HldE"/>
    <property type="match status" value="1"/>
</dbReference>
<dbReference type="PROSITE" id="PS00583">
    <property type="entry name" value="PFKB_KINASES_1"/>
    <property type="match status" value="1"/>
</dbReference>
<evidence type="ECO:0000313" key="7">
    <source>
        <dbReference type="Proteomes" id="UP000182200"/>
    </source>
</evidence>
<accession>A0A0P1L6P2</accession>
<dbReference type="Proteomes" id="UP000182011">
    <property type="component" value="Unassembled WGS sequence"/>
</dbReference>
<dbReference type="AlphaFoldDB" id="A0A0N7MV31"/>
<dbReference type="EMBL" id="FAOP01000003">
    <property type="protein sequence ID" value="CUU03115.1"/>
    <property type="molecule type" value="Genomic_DNA"/>
</dbReference>
<accession>A0A0P1LRI0</accession>
<keyword evidence="1" id="KW-0808">Transferase</keyword>
<accession>A0A0N7MV31</accession>
<dbReference type="CDD" id="cd01172">
    <property type="entry name" value="RfaE_like"/>
    <property type="match status" value="1"/>
</dbReference>
<dbReference type="Proteomes" id="UP000182200">
    <property type="component" value="Unassembled WGS sequence"/>
</dbReference>
<gene>
    <name evidence="5" type="ORF">JGI4_00699</name>
    <name evidence="4" type="ORF">JGI8_02109</name>
</gene>
<evidence type="ECO:0000256" key="2">
    <source>
        <dbReference type="ARBA" id="ARBA00022777"/>
    </source>
</evidence>
<accession>A0A0P1M8H0</accession>
<feature type="domain" description="Carbohydrate kinase PfkB" evidence="3">
    <location>
        <begin position="19"/>
        <end position="315"/>
    </location>
</feature>
<accession>A0A0P1NTC4</accession>
<dbReference type="GO" id="GO:0033785">
    <property type="term" value="F:heptose 7-phosphate kinase activity"/>
    <property type="evidence" value="ECO:0007669"/>
    <property type="project" value="TreeGrafter"/>
</dbReference>
<name>A0A0N7MV31_9BACT</name>